<evidence type="ECO:0000256" key="6">
    <source>
        <dbReference type="ARBA" id="ARBA00022777"/>
    </source>
</evidence>
<dbReference type="NCBIfam" id="NF011202">
    <property type="entry name" value="PRK14608.1"/>
    <property type="match status" value="1"/>
</dbReference>
<dbReference type="PANTHER" id="PTHR43527">
    <property type="entry name" value="4-DIPHOSPHOCYTIDYL-2-C-METHYL-D-ERYTHRITOL KINASE, CHLOROPLASTIC"/>
    <property type="match status" value="1"/>
</dbReference>
<comment type="catalytic activity">
    <reaction evidence="10">
        <text>4-CDP-2-C-methyl-D-erythritol + ATP = 4-CDP-2-C-methyl-D-erythritol 2-phosphate + ADP + H(+)</text>
        <dbReference type="Rhea" id="RHEA:18437"/>
        <dbReference type="ChEBI" id="CHEBI:15378"/>
        <dbReference type="ChEBI" id="CHEBI:30616"/>
        <dbReference type="ChEBI" id="CHEBI:57823"/>
        <dbReference type="ChEBI" id="CHEBI:57919"/>
        <dbReference type="ChEBI" id="CHEBI:456216"/>
        <dbReference type="EC" id="2.7.1.148"/>
    </reaction>
</comment>
<feature type="active site" evidence="10">
    <location>
        <position position="18"/>
    </location>
</feature>
<dbReference type="PANTHER" id="PTHR43527:SF2">
    <property type="entry name" value="4-DIPHOSPHOCYTIDYL-2-C-METHYL-D-ERYTHRITOL KINASE, CHLOROPLASTIC"/>
    <property type="match status" value="1"/>
</dbReference>
<evidence type="ECO:0000313" key="13">
    <source>
        <dbReference type="EMBL" id="MBB5751969.1"/>
    </source>
</evidence>
<evidence type="ECO:0000256" key="9">
    <source>
        <dbReference type="ARBA" id="ARBA00032554"/>
    </source>
</evidence>
<dbReference type="AlphaFoldDB" id="A0A7W9CUL5"/>
<dbReference type="UniPathway" id="UPA00056">
    <property type="reaction ID" value="UER00094"/>
</dbReference>
<feature type="domain" description="GHMP kinase C-terminal" evidence="12">
    <location>
        <begin position="218"/>
        <end position="286"/>
    </location>
</feature>
<feature type="active site" evidence="10">
    <location>
        <position position="151"/>
    </location>
</feature>
<keyword evidence="4 10" id="KW-0808">Transferase</keyword>
<evidence type="ECO:0000256" key="4">
    <source>
        <dbReference type="ARBA" id="ARBA00022679"/>
    </source>
</evidence>
<organism evidence="13 14">
    <name type="scientific">Prosthecomicrobium pneumaticum</name>
    <dbReference type="NCBI Taxonomy" id="81895"/>
    <lineage>
        <taxon>Bacteria</taxon>
        <taxon>Pseudomonadati</taxon>
        <taxon>Pseudomonadota</taxon>
        <taxon>Alphaproteobacteria</taxon>
        <taxon>Hyphomicrobiales</taxon>
        <taxon>Kaistiaceae</taxon>
        <taxon>Prosthecomicrobium</taxon>
    </lineage>
</organism>
<evidence type="ECO:0000313" key="14">
    <source>
        <dbReference type="Proteomes" id="UP000523821"/>
    </source>
</evidence>
<gene>
    <name evidence="10" type="primary">ispE</name>
    <name evidence="13" type="ORF">GGQ63_001021</name>
</gene>
<dbReference type="EMBL" id="JACHOO010000002">
    <property type="protein sequence ID" value="MBB5751969.1"/>
    <property type="molecule type" value="Genomic_DNA"/>
</dbReference>
<sequence length="309" mass="31310">MRSADEARVLDAEDAPAKINLALHVTGRRPDGYHELDSLVVFATAGDRLERLDRGPPLALAGRFAAELETLAPADNLVLKAVAALGLPPAPLRLDKRLPVASGLGGGSADAAAAIRLLARSAGAAVDPGAAARRPLAPGPLADEVRRLGADVPMCLLGRPVRAGGIGERLALLPGLPTLPLVLVNPGAAVSTPAVFARLERRDNPPLPDLPAAFADAAALAAWLAATRNDLEAPAIALEPSIATALGLLRSRGDCLAARMSGSGATVFGLFPDEPAAARAAAAIAAARPDWWVVATIAPGTVAEPAATA</sequence>
<dbReference type="GO" id="GO:0005524">
    <property type="term" value="F:ATP binding"/>
    <property type="evidence" value="ECO:0007669"/>
    <property type="project" value="UniProtKB-UniRule"/>
</dbReference>
<comment type="pathway">
    <text evidence="10">Isoprenoid biosynthesis; isopentenyl diphosphate biosynthesis via DXP pathway; isopentenyl diphosphate from 1-deoxy-D-xylulose 5-phosphate: step 3/6.</text>
</comment>
<proteinExistence type="inferred from homology"/>
<evidence type="ECO:0000256" key="1">
    <source>
        <dbReference type="ARBA" id="ARBA00009684"/>
    </source>
</evidence>
<comment type="caution">
    <text evidence="13">The sequence shown here is derived from an EMBL/GenBank/DDBJ whole genome shotgun (WGS) entry which is preliminary data.</text>
</comment>
<evidence type="ECO:0000256" key="10">
    <source>
        <dbReference type="HAMAP-Rule" id="MF_00061"/>
    </source>
</evidence>
<dbReference type="InterPro" id="IPR013750">
    <property type="entry name" value="GHMP_kinase_C_dom"/>
</dbReference>
<evidence type="ECO:0000256" key="3">
    <source>
        <dbReference type="ARBA" id="ARBA00017473"/>
    </source>
</evidence>
<keyword evidence="14" id="KW-1185">Reference proteome</keyword>
<protein>
    <recommendedName>
        <fullName evidence="3 10">4-diphosphocytidyl-2-C-methyl-D-erythritol kinase</fullName>
        <shortName evidence="10">CMK</shortName>
        <ecNumber evidence="2 10">2.7.1.148</ecNumber>
    </recommendedName>
    <alternativeName>
        <fullName evidence="9 10">4-(cytidine-5'-diphospho)-2-C-methyl-D-erythritol kinase</fullName>
    </alternativeName>
</protein>
<dbReference type="EC" id="2.7.1.148" evidence="2 10"/>
<name>A0A7W9CUL5_9HYPH</name>
<evidence type="ECO:0000259" key="12">
    <source>
        <dbReference type="Pfam" id="PF08544"/>
    </source>
</evidence>
<dbReference type="Gene3D" id="3.30.70.890">
    <property type="entry name" value="GHMP kinase, C-terminal domain"/>
    <property type="match status" value="1"/>
</dbReference>
<dbReference type="HAMAP" id="MF_00061">
    <property type="entry name" value="IspE"/>
    <property type="match status" value="1"/>
</dbReference>
<evidence type="ECO:0000256" key="8">
    <source>
        <dbReference type="ARBA" id="ARBA00023229"/>
    </source>
</evidence>
<accession>A0A7W9CUL5</accession>
<keyword evidence="5 10" id="KW-0547">Nucleotide-binding</keyword>
<feature type="binding site" evidence="10">
    <location>
        <begin position="99"/>
        <end position="109"/>
    </location>
    <ligand>
        <name>ATP</name>
        <dbReference type="ChEBI" id="CHEBI:30616"/>
    </ligand>
</feature>
<dbReference type="Proteomes" id="UP000523821">
    <property type="component" value="Unassembled WGS sequence"/>
</dbReference>
<dbReference type="SUPFAM" id="SSF54211">
    <property type="entry name" value="Ribosomal protein S5 domain 2-like"/>
    <property type="match status" value="1"/>
</dbReference>
<keyword evidence="7 10" id="KW-0067">ATP-binding</keyword>
<keyword evidence="8 10" id="KW-0414">Isoprene biosynthesis</keyword>
<reference evidence="13 14" key="1">
    <citation type="submission" date="2020-08" db="EMBL/GenBank/DDBJ databases">
        <title>Genomic Encyclopedia of Type Strains, Phase IV (KMG-IV): sequencing the most valuable type-strain genomes for metagenomic binning, comparative biology and taxonomic classification.</title>
        <authorList>
            <person name="Goeker M."/>
        </authorList>
    </citation>
    <scope>NUCLEOTIDE SEQUENCE [LARGE SCALE GENOMIC DNA]</scope>
    <source>
        <strain evidence="13 14">DSM 16268</strain>
    </source>
</reference>
<dbReference type="Pfam" id="PF08544">
    <property type="entry name" value="GHMP_kinases_C"/>
    <property type="match status" value="1"/>
</dbReference>
<feature type="domain" description="GHMP kinase N-terminal" evidence="11">
    <location>
        <begin position="76"/>
        <end position="158"/>
    </location>
</feature>
<dbReference type="InterPro" id="IPR014721">
    <property type="entry name" value="Ribsml_uS5_D2-typ_fold_subgr"/>
</dbReference>
<dbReference type="GO" id="GO:0050515">
    <property type="term" value="F:4-(cytidine 5'-diphospho)-2-C-methyl-D-erythritol kinase activity"/>
    <property type="evidence" value="ECO:0007669"/>
    <property type="project" value="UniProtKB-UniRule"/>
</dbReference>
<evidence type="ECO:0000259" key="11">
    <source>
        <dbReference type="Pfam" id="PF00288"/>
    </source>
</evidence>
<dbReference type="PIRSF" id="PIRSF010376">
    <property type="entry name" value="IspE"/>
    <property type="match status" value="1"/>
</dbReference>
<dbReference type="InterPro" id="IPR006204">
    <property type="entry name" value="GHMP_kinase_N_dom"/>
</dbReference>
<dbReference type="InterPro" id="IPR020568">
    <property type="entry name" value="Ribosomal_Su5_D2-typ_SF"/>
</dbReference>
<evidence type="ECO:0000256" key="5">
    <source>
        <dbReference type="ARBA" id="ARBA00022741"/>
    </source>
</evidence>
<dbReference type="GO" id="GO:0019288">
    <property type="term" value="P:isopentenyl diphosphate biosynthetic process, methylerythritol 4-phosphate pathway"/>
    <property type="evidence" value="ECO:0007669"/>
    <property type="project" value="UniProtKB-UniRule"/>
</dbReference>
<dbReference type="GO" id="GO:0016114">
    <property type="term" value="P:terpenoid biosynthetic process"/>
    <property type="evidence" value="ECO:0007669"/>
    <property type="project" value="InterPro"/>
</dbReference>
<dbReference type="Pfam" id="PF00288">
    <property type="entry name" value="GHMP_kinases_N"/>
    <property type="match status" value="1"/>
</dbReference>
<evidence type="ECO:0000256" key="7">
    <source>
        <dbReference type="ARBA" id="ARBA00022840"/>
    </source>
</evidence>
<comment type="function">
    <text evidence="10">Catalyzes the phosphorylation of the position 2 hydroxy group of 4-diphosphocytidyl-2C-methyl-D-erythritol.</text>
</comment>
<keyword evidence="6 10" id="KW-0418">Kinase</keyword>
<dbReference type="InterPro" id="IPR004424">
    <property type="entry name" value="IspE"/>
</dbReference>
<comment type="similarity">
    <text evidence="1 10">Belongs to the GHMP kinase family. IspE subfamily.</text>
</comment>
<dbReference type="RefSeq" id="WP_183853206.1">
    <property type="nucleotide sequence ID" value="NZ_JACHOO010000002.1"/>
</dbReference>
<dbReference type="InterPro" id="IPR036554">
    <property type="entry name" value="GHMP_kinase_C_sf"/>
</dbReference>
<dbReference type="Gene3D" id="3.30.230.10">
    <property type="match status" value="1"/>
</dbReference>
<dbReference type="SUPFAM" id="SSF55060">
    <property type="entry name" value="GHMP Kinase, C-terminal domain"/>
    <property type="match status" value="1"/>
</dbReference>
<evidence type="ECO:0000256" key="2">
    <source>
        <dbReference type="ARBA" id="ARBA00012052"/>
    </source>
</evidence>